<dbReference type="EMBL" id="JABAFR010000010">
    <property type="protein sequence ID" value="NME44327.1"/>
    <property type="molecule type" value="Genomic_DNA"/>
</dbReference>
<dbReference type="GO" id="GO:0046654">
    <property type="term" value="P:tetrahydrofolate biosynthetic process"/>
    <property type="evidence" value="ECO:0007669"/>
    <property type="project" value="UniProtKB-UniPathway"/>
</dbReference>
<dbReference type="GO" id="GO:0046655">
    <property type="term" value="P:folic acid metabolic process"/>
    <property type="evidence" value="ECO:0007669"/>
    <property type="project" value="TreeGrafter"/>
</dbReference>
<comment type="catalytic activity">
    <reaction evidence="7">
        <text>(6S)-5,6,7,8-tetrahydrofolate + NADP(+) = 7,8-dihydrofolate + NADPH + H(+)</text>
        <dbReference type="Rhea" id="RHEA:15009"/>
        <dbReference type="ChEBI" id="CHEBI:15378"/>
        <dbReference type="ChEBI" id="CHEBI:57451"/>
        <dbReference type="ChEBI" id="CHEBI:57453"/>
        <dbReference type="ChEBI" id="CHEBI:57783"/>
        <dbReference type="ChEBI" id="CHEBI:58349"/>
        <dbReference type="EC" id="1.5.1.3"/>
    </reaction>
</comment>
<evidence type="ECO:0000256" key="5">
    <source>
        <dbReference type="ARBA" id="ARBA00022857"/>
    </source>
</evidence>
<evidence type="ECO:0000256" key="1">
    <source>
        <dbReference type="ARBA" id="ARBA00004903"/>
    </source>
</evidence>
<accession>A0A7X9NHE5</accession>
<organism evidence="9 10">
    <name type="scientific">Faecalicoccus pleomorphus</name>
    <dbReference type="NCBI Taxonomy" id="1323"/>
    <lineage>
        <taxon>Bacteria</taxon>
        <taxon>Bacillati</taxon>
        <taxon>Bacillota</taxon>
        <taxon>Erysipelotrichia</taxon>
        <taxon>Erysipelotrichales</taxon>
        <taxon>Erysipelotrichaceae</taxon>
        <taxon>Faecalicoccus</taxon>
    </lineage>
</organism>
<reference evidence="9 10" key="1">
    <citation type="submission" date="2020-04" db="EMBL/GenBank/DDBJ databases">
        <authorList>
            <person name="Hitch T.C.A."/>
            <person name="Wylensek D."/>
            <person name="Clavel T."/>
        </authorList>
    </citation>
    <scope>NUCLEOTIDE SEQUENCE [LARGE SCALE GENOMIC DNA]</scope>
    <source>
        <strain evidence="9 10">BSM-383-APC-22F</strain>
    </source>
</reference>
<keyword evidence="4 7" id="KW-0554">One-carbon metabolism</keyword>
<feature type="domain" description="DHFR" evidence="8">
    <location>
        <begin position="2"/>
        <end position="158"/>
    </location>
</feature>
<dbReference type="GO" id="GO:0046452">
    <property type="term" value="P:dihydrofolate metabolic process"/>
    <property type="evidence" value="ECO:0007669"/>
    <property type="project" value="TreeGrafter"/>
</dbReference>
<dbReference type="PIRSF" id="PIRSF000194">
    <property type="entry name" value="DHFR"/>
    <property type="match status" value="1"/>
</dbReference>
<dbReference type="GO" id="GO:0004146">
    <property type="term" value="F:dihydrofolate reductase activity"/>
    <property type="evidence" value="ECO:0007669"/>
    <property type="project" value="UniProtKB-EC"/>
</dbReference>
<dbReference type="AlphaFoldDB" id="A0A7X9NHE5"/>
<dbReference type="PROSITE" id="PS51330">
    <property type="entry name" value="DHFR_2"/>
    <property type="match status" value="1"/>
</dbReference>
<dbReference type="InterPro" id="IPR012259">
    <property type="entry name" value="DHFR"/>
</dbReference>
<evidence type="ECO:0000256" key="2">
    <source>
        <dbReference type="ARBA" id="ARBA00009539"/>
    </source>
</evidence>
<evidence type="ECO:0000256" key="3">
    <source>
        <dbReference type="ARBA" id="ARBA00012856"/>
    </source>
</evidence>
<dbReference type="EC" id="1.5.1.3" evidence="3 7"/>
<dbReference type="PANTHER" id="PTHR48069:SF3">
    <property type="entry name" value="DIHYDROFOLATE REDUCTASE"/>
    <property type="match status" value="1"/>
</dbReference>
<dbReference type="Proteomes" id="UP000540014">
    <property type="component" value="Unassembled WGS sequence"/>
</dbReference>
<dbReference type="PRINTS" id="PR00070">
    <property type="entry name" value="DHFR"/>
</dbReference>
<dbReference type="UniPathway" id="UPA00077">
    <property type="reaction ID" value="UER00158"/>
</dbReference>
<dbReference type="CDD" id="cd00209">
    <property type="entry name" value="DHFR"/>
    <property type="match status" value="1"/>
</dbReference>
<sequence>MKLTEIAAIGKNRELGKDNQLIWHFPQDLKFFKEQTKGHTIVMGRKTFESLPGMLPKRHHIVISKSGAEFPEEVEVFSSIDAFVDAYQTKEEEIFVIGGATIYKQMLNLCHRLILTEINQSYDADVFFPEFDKTLYHKQILNDIMENGVHYQHVEYRLKSETTRD</sequence>
<comment type="function">
    <text evidence="7">Key enzyme in folate metabolism. Catalyzes an essential reaction for de novo glycine and purine synthesis, and for DNA precursor synthesis.</text>
</comment>
<comment type="caution">
    <text evidence="9">The sequence shown here is derived from an EMBL/GenBank/DDBJ whole genome shotgun (WGS) entry which is preliminary data.</text>
</comment>
<dbReference type="GO" id="GO:0006730">
    <property type="term" value="P:one-carbon metabolic process"/>
    <property type="evidence" value="ECO:0007669"/>
    <property type="project" value="UniProtKB-KW"/>
</dbReference>
<dbReference type="Pfam" id="PF00186">
    <property type="entry name" value="DHFR_1"/>
    <property type="match status" value="1"/>
</dbReference>
<comment type="similarity">
    <text evidence="2 7">Belongs to the dihydrofolate reductase family.</text>
</comment>
<dbReference type="SUPFAM" id="SSF53597">
    <property type="entry name" value="Dihydrofolate reductase-like"/>
    <property type="match status" value="1"/>
</dbReference>
<evidence type="ECO:0000256" key="7">
    <source>
        <dbReference type="PIRNR" id="PIRNR000194"/>
    </source>
</evidence>
<evidence type="ECO:0000256" key="4">
    <source>
        <dbReference type="ARBA" id="ARBA00022563"/>
    </source>
</evidence>
<dbReference type="GO" id="GO:0050661">
    <property type="term" value="F:NADP binding"/>
    <property type="evidence" value="ECO:0007669"/>
    <property type="project" value="InterPro"/>
</dbReference>
<name>A0A7X9NHE5_9FIRM</name>
<gene>
    <name evidence="9" type="ORF">HF861_05445</name>
</gene>
<proteinExistence type="inferred from homology"/>
<dbReference type="RefSeq" id="WP_168965190.1">
    <property type="nucleotide sequence ID" value="NZ_JABAFR010000010.1"/>
</dbReference>
<keyword evidence="5 7" id="KW-0521">NADP</keyword>
<dbReference type="GO" id="GO:0005829">
    <property type="term" value="C:cytosol"/>
    <property type="evidence" value="ECO:0007669"/>
    <property type="project" value="TreeGrafter"/>
</dbReference>
<dbReference type="Gene3D" id="3.40.430.10">
    <property type="entry name" value="Dihydrofolate Reductase, subunit A"/>
    <property type="match status" value="1"/>
</dbReference>
<evidence type="ECO:0000259" key="8">
    <source>
        <dbReference type="PROSITE" id="PS51330"/>
    </source>
</evidence>
<protein>
    <recommendedName>
        <fullName evidence="3 7">Dihydrofolate reductase</fullName>
        <ecNumber evidence="3 7">1.5.1.3</ecNumber>
    </recommendedName>
</protein>
<dbReference type="PANTHER" id="PTHR48069">
    <property type="entry name" value="DIHYDROFOLATE REDUCTASE"/>
    <property type="match status" value="1"/>
</dbReference>
<evidence type="ECO:0000313" key="9">
    <source>
        <dbReference type="EMBL" id="NME44327.1"/>
    </source>
</evidence>
<evidence type="ECO:0000256" key="6">
    <source>
        <dbReference type="ARBA" id="ARBA00023002"/>
    </source>
</evidence>
<dbReference type="InterPro" id="IPR024072">
    <property type="entry name" value="DHFR-like_dom_sf"/>
</dbReference>
<dbReference type="InterPro" id="IPR001796">
    <property type="entry name" value="DHFR_dom"/>
</dbReference>
<keyword evidence="6 7" id="KW-0560">Oxidoreductase</keyword>
<evidence type="ECO:0000313" key="10">
    <source>
        <dbReference type="Proteomes" id="UP000540014"/>
    </source>
</evidence>
<comment type="pathway">
    <text evidence="1 7">Cofactor biosynthesis; tetrahydrofolate biosynthesis; 5,6,7,8-tetrahydrofolate from 7,8-dihydrofolate: step 1/1.</text>
</comment>